<dbReference type="InParanoid" id="E5A887"/>
<name>E5A887_LEPMJ</name>
<dbReference type="EMBL" id="FP929137">
    <property type="protein sequence ID" value="CBX99832.1"/>
    <property type="molecule type" value="Genomic_DNA"/>
</dbReference>
<dbReference type="eggNOG" id="ENOG502SZI9">
    <property type="taxonomic scope" value="Eukaryota"/>
</dbReference>
<organism evidence="2">
    <name type="scientific">Leptosphaeria maculans (strain JN3 / isolate v23.1.3 / race Av1-4-5-6-7-8)</name>
    <name type="common">Blackleg fungus</name>
    <name type="synonym">Phoma lingam</name>
    <dbReference type="NCBI Taxonomy" id="985895"/>
    <lineage>
        <taxon>Eukaryota</taxon>
        <taxon>Fungi</taxon>
        <taxon>Dikarya</taxon>
        <taxon>Ascomycota</taxon>
        <taxon>Pezizomycotina</taxon>
        <taxon>Dothideomycetes</taxon>
        <taxon>Pleosporomycetidae</taxon>
        <taxon>Pleosporales</taxon>
        <taxon>Pleosporineae</taxon>
        <taxon>Leptosphaeriaceae</taxon>
        <taxon>Plenodomus</taxon>
        <taxon>Plenodomus lingam/Leptosphaeria maculans species complex</taxon>
    </lineage>
</organism>
<gene>
    <name evidence="1" type="ORF">LEMA_P074210.1</name>
</gene>
<sequence length="215" mass="25400">MAGFLPPKFGQTDEGWRHRVAEYADEPRLPRGWYQDGRKLNQKKTAKAFIWPKDGKNGSTWGRLKDVLRNQGPDIYVAFGANKNDCIPNRPTRAEWSRHSDLDDRGMGFRFNTKKYSPWTRDRGLWGRPPWKKYDFRTRKYVSPYPAMWTDAIWQPEPYRNRSWNKYPEAVRDLNGQWWQDDQYLPQVLGGPIDNEFGQGAPGAHLHYTVPWWAL</sequence>
<dbReference type="OrthoDB" id="5331170at2759"/>
<evidence type="ECO:0000313" key="1">
    <source>
        <dbReference type="EMBL" id="CBX99832.1"/>
    </source>
</evidence>
<dbReference type="RefSeq" id="XP_003843311.1">
    <property type="nucleotide sequence ID" value="XM_003843263.1"/>
</dbReference>
<dbReference type="AlphaFoldDB" id="E5A887"/>
<dbReference type="OMA" id="SKAFIWP"/>
<keyword evidence="2" id="KW-1185">Reference proteome</keyword>
<accession>E5A887</accession>
<dbReference type="GeneID" id="13292639"/>
<dbReference type="HOGENOM" id="CLU_1366882_0_0_1"/>
<proteinExistence type="predicted"/>
<evidence type="ECO:0000313" key="2">
    <source>
        <dbReference type="Proteomes" id="UP000002668"/>
    </source>
</evidence>
<dbReference type="VEuPathDB" id="FungiDB:LEMA_P074210.1"/>
<protein>
    <submittedName>
        <fullName evidence="1">Uncharacterized protein</fullName>
    </submittedName>
</protein>
<dbReference type="Proteomes" id="UP000002668">
    <property type="component" value="Genome"/>
</dbReference>
<reference evidence="2" key="1">
    <citation type="journal article" date="2011" name="Nat. Commun.">
        <title>Effector diversification within compartments of the Leptosphaeria maculans genome affected by Repeat-Induced Point mutations.</title>
        <authorList>
            <person name="Rouxel T."/>
            <person name="Grandaubert J."/>
            <person name="Hane J.K."/>
            <person name="Hoede C."/>
            <person name="van de Wouw A.P."/>
            <person name="Couloux A."/>
            <person name="Dominguez V."/>
            <person name="Anthouard V."/>
            <person name="Bally P."/>
            <person name="Bourras S."/>
            <person name="Cozijnsen A.J."/>
            <person name="Ciuffetti L.M."/>
            <person name="Degrave A."/>
            <person name="Dilmaghani A."/>
            <person name="Duret L."/>
            <person name="Fudal I."/>
            <person name="Goodwin S.B."/>
            <person name="Gout L."/>
            <person name="Glaser N."/>
            <person name="Linglin J."/>
            <person name="Kema G.H.J."/>
            <person name="Lapalu N."/>
            <person name="Lawrence C.B."/>
            <person name="May K."/>
            <person name="Meyer M."/>
            <person name="Ollivier B."/>
            <person name="Poulain J."/>
            <person name="Schoch C.L."/>
            <person name="Simon A."/>
            <person name="Spatafora J.W."/>
            <person name="Stachowiak A."/>
            <person name="Turgeon B.G."/>
            <person name="Tyler B.M."/>
            <person name="Vincent D."/>
            <person name="Weissenbach J."/>
            <person name="Amselem J."/>
            <person name="Quesneville H."/>
            <person name="Oliver R.P."/>
            <person name="Wincker P."/>
            <person name="Balesdent M.-H."/>
            <person name="Howlett B.J."/>
        </authorList>
    </citation>
    <scope>NUCLEOTIDE SEQUENCE [LARGE SCALE GENOMIC DNA]</scope>
    <source>
        <strain evidence="2">JN3 / isolate v23.1.3 / race Av1-4-5-6-7-8</strain>
    </source>
</reference>